<gene>
    <name evidence="1" type="ORF">C0029_17565</name>
</gene>
<evidence type="ECO:0008006" key="3">
    <source>
        <dbReference type="Google" id="ProtNLM"/>
    </source>
</evidence>
<comment type="caution">
    <text evidence="1">The sequence shown here is derived from an EMBL/GenBank/DDBJ whole genome shotgun (WGS) entry which is preliminary data.</text>
</comment>
<evidence type="ECO:0000313" key="2">
    <source>
        <dbReference type="Proteomes" id="UP000235162"/>
    </source>
</evidence>
<keyword evidence="2" id="KW-1185">Reference proteome</keyword>
<dbReference type="CDD" id="cd06462">
    <property type="entry name" value="Peptidase_S24_S26"/>
    <property type="match status" value="1"/>
</dbReference>
<sequence length="136" mass="14953">MTSRAHIAEVLREGEALKLTVNGECMMPTLGPGSCITAQKANKYLPGDVLVFTTSHDSMLVHRLLGTLPGERLLCKADREPRPDALLPITRVVGRVIEIEGQPLRTQATKRLTCCLAFAWHLTRLATAKLVPRKTV</sequence>
<dbReference type="SUPFAM" id="SSF51306">
    <property type="entry name" value="LexA/Signal peptidase"/>
    <property type="match status" value="1"/>
</dbReference>
<proteinExistence type="predicted"/>
<protein>
    <recommendedName>
        <fullName evidence="3">Peptidase S24/S26A/S26B/S26C domain-containing protein</fullName>
    </recommendedName>
</protein>
<name>A0AAP8MBM0_9GAMM</name>
<accession>A0AAP8MBM0</accession>
<dbReference type="InterPro" id="IPR036286">
    <property type="entry name" value="LexA/Signal_pep-like_sf"/>
</dbReference>
<reference evidence="1 2" key="1">
    <citation type="submission" date="2018-01" db="EMBL/GenBank/DDBJ databases">
        <title>The draft genome sequence of Halioglobus japonicus S1-36.</title>
        <authorList>
            <person name="Du Z.-J."/>
            <person name="Shi M.-J."/>
        </authorList>
    </citation>
    <scope>NUCLEOTIDE SEQUENCE [LARGE SCALE GENOMIC DNA]</scope>
    <source>
        <strain evidence="1 2">S1-36</strain>
    </source>
</reference>
<evidence type="ECO:0000313" key="1">
    <source>
        <dbReference type="EMBL" id="PLW84808.1"/>
    </source>
</evidence>
<dbReference type="Proteomes" id="UP000235162">
    <property type="component" value="Unassembled WGS sequence"/>
</dbReference>
<organism evidence="1 2">
    <name type="scientific">Halioglobus japonicus</name>
    <dbReference type="NCBI Taxonomy" id="930805"/>
    <lineage>
        <taxon>Bacteria</taxon>
        <taxon>Pseudomonadati</taxon>
        <taxon>Pseudomonadota</taxon>
        <taxon>Gammaproteobacteria</taxon>
        <taxon>Cellvibrionales</taxon>
        <taxon>Halieaceae</taxon>
        <taxon>Halioglobus</taxon>
    </lineage>
</organism>
<dbReference type="AlphaFoldDB" id="A0AAP8MBM0"/>
<dbReference type="KEGG" id="hja:BST95_00490"/>
<dbReference type="EMBL" id="PKUR01000005">
    <property type="protein sequence ID" value="PLW84808.1"/>
    <property type="molecule type" value="Genomic_DNA"/>
</dbReference>